<feature type="region of interest" description="Disordered" evidence="1">
    <location>
        <begin position="20"/>
        <end position="48"/>
    </location>
</feature>
<feature type="compositionally biased region" description="Basic and acidic residues" evidence="1">
    <location>
        <begin position="39"/>
        <end position="48"/>
    </location>
</feature>
<organism evidence="2 3">
    <name type="scientific">Pelobates cultripes</name>
    <name type="common">Western spadefoot toad</name>
    <dbReference type="NCBI Taxonomy" id="61616"/>
    <lineage>
        <taxon>Eukaryota</taxon>
        <taxon>Metazoa</taxon>
        <taxon>Chordata</taxon>
        <taxon>Craniata</taxon>
        <taxon>Vertebrata</taxon>
        <taxon>Euteleostomi</taxon>
        <taxon>Amphibia</taxon>
        <taxon>Batrachia</taxon>
        <taxon>Anura</taxon>
        <taxon>Pelobatoidea</taxon>
        <taxon>Pelobatidae</taxon>
        <taxon>Pelobates</taxon>
    </lineage>
</organism>
<evidence type="ECO:0000313" key="2">
    <source>
        <dbReference type="EMBL" id="CAH2330835.1"/>
    </source>
</evidence>
<evidence type="ECO:0000256" key="1">
    <source>
        <dbReference type="SAM" id="MobiDB-lite"/>
    </source>
</evidence>
<accession>A0AAD1WZE0</accession>
<evidence type="ECO:0000313" key="3">
    <source>
        <dbReference type="Proteomes" id="UP001295444"/>
    </source>
</evidence>
<comment type="caution">
    <text evidence="2">The sequence shown here is derived from an EMBL/GenBank/DDBJ whole genome shotgun (WGS) entry which is preliminary data.</text>
</comment>
<gene>
    <name evidence="2" type="ORF">PECUL_23A013907</name>
</gene>
<dbReference type="Proteomes" id="UP001295444">
    <property type="component" value="Unassembled WGS sequence"/>
</dbReference>
<name>A0AAD1WZE0_PELCU</name>
<feature type="compositionally biased region" description="Polar residues" evidence="1">
    <location>
        <begin position="22"/>
        <end position="38"/>
    </location>
</feature>
<proteinExistence type="predicted"/>
<keyword evidence="3" id="KW-1185">Reference proteome</keyword>
<reference evidence="2" key="1">
    <citation type="submission" date="2022-03" db="EMBL/GenBank/DDBJ databases">
        <authorList>
            <person name="Alioto T."/>
            <person name="Alioto T."/>
            <person name="Gomez Garrido J."/>
        </authorList>
    </citation>
    <scope>NUCLEOTIDE SEQUENCE</scope>
</reference>
<dbReference type="AlphaFoldDB" id="A0AAD1WZE0"/>
<dbReference type="EMBL" id="CAKOES020001398">
    <property type="protein sequence ID" value="CAH2330835.1"/>
    <property type="molecule type" value="Genomic_DNA"/>
</dbReference>
<protein>
    <submittedName>
        <fullName evidence="2">Uncharacterized protein</fullName>
    </submittedName>
</protein>
<sequence>ALPQGLATTPIAKHISEIETRASPTQTISQHTETISHNNRLERDPDPKSKYRYAGESLLGLLPVTKHEPMTTTTSAWQCIPNNANLDLRVRIK</sequence>
<feature type="non-terminal residue" evidence="2">
    <location>
        <position position="1"/>
    </location>
</feature>